<dbReference type="Proteomes" id="UP001186974">
    <property type="component" value="Unassembled WGS sequence"/>
</dbReference>
<protein>
    <submittedName>
        <fullName evidence="1">Uncharacterized protein</fullName>
    </submittedName>
</protein>
<keyword evidence="2" id="KW-1185">Reference proteome</keyword>
<proteinExistence type="predicted"/>
<sequence>MCATATDKGESILLWSYRPPIDAGPESVLPTDVCDAITIADAACATSAAPTYLPEVNIGGVVFWDGGLLNNNPIQRLWNARFDLAPSPTESPVVRCILSIGATMPSRRPSSGGLRIVDTVTKAASYITNTEAEHKDFFCKVRRENYRITDSETKIEYFRFNAPTGDDDFNLDDYTKMDAIKKYTEDYLVRPDVEATIEKCASLLAK</sequence>
<dbReference type="EMBL" id="JAWDJW010001272">
    <property type="protein sequence ID" value="KAK3079245.1"/>
    <property type="molecule type" value="Genomic_DNA"/>
</dbReference>
<comment type="caution">
    <text evidence="1">The sequence shown here is derived from an EMBL/GenBank/DDBJ whole genome shotgun (WGS) entry which is preliminary data.</text>
</comment>
<accession>A0ACC3DRS9</accession>
<gene>
    <name evidence="1" type="ORF">LTS18_005364</name>
</gene>
<evidence type="ECO:0000313" key="1">
    <source>
        <dbReference type="EMBL" id="KAK3079245.1"/>
    </source>
</evidence>
<evidence type="ECO:0000313" key="2">
    <source>
        <dbReference type="Proteomes" id="UP001186974"/>
    </source>
</evidence>
<reference evidence="1" key="1">
    <citation type="submission" date="2024-09" db="EMBL/GenBank/DDBJ databases">
        <title>Black Yeasts Isolated from many extreme environments.</title>
        <authorList>
            <person name="Coleine C."/>
            <person name="Stajich J.E."/>
            <person name="Selbmann L."/>
        </authorList>
    </citation>
    <scope>NUCLEOTIDE SEQUENCE</scope>
    <source>
        <strain evidence="1">CCFEE 5737</strain>
    </source>
</reference>
<name>A0ACC3DRS9_9PEZI</name>
<organism evidence="1 2">
    <name type="scientific">Coniosporium uncinatum</name>
    <dbReference type="NCBI Taxonomy" id="93489"/>
    <lineage>
        <taxon>Eukaryota</taxon>
        <taxon>Fungi</taxon>
        <taxon>Dikarya</taxon>
        <taxon>Ascomycota</taxon>
        <taxon>Pezizomycotina</taxon>
        <taxon>Dothideomycetes</taxon>
        <taxon>Dothideomycetes incertae sedis</taxon>
        <taxon>Coniosporium</taxon>
    </lineage>
</organism>